<feature type="binding site" evidence="4">
    <location>
        <position position="159"/>
    </location>
    <ligand>
        <name>S-adenosyl-L-methionine</name>
        <dbReference type="ChEBI" id="CHEBI:59789"/>
    </ligand>
</feature>
<dbReference type="GO" id="GO:0016433">
    <property type="term" value="F:rRNA (adenine) methyltransferase activity"/>
    <property type="evidence" value="ECO:0007669"/>
    <property type="project" value="UniProtKB-UniRule"/>
</dbReference>
<dbReference type="AlphaFoldDB" id="A0A6A6BJG4"/>
<accession>A0A6A6BJG4</accession>
<dbReference type="EMBL" id="ML995483">
    <property type="protein sequence ID" value="KAF2142711.1"/>
    <property type="molecule type" value="Genomic_DNA"/>
</dbReference>
<dbReference type="Proteomes" id="UP000799438">
    <property type="component" value="Unassembled WGS sequence"/>
</dbReference>
<dbReference type="HAMAP" id="MF_03044">
    <property type="entry name" value="BMT2"/>
    <property type="match status" value="1"/>
</dbReference>
<keyword evidence="4" id="KW-0539">Nucleus</keyword>
<proteinExistence type="inferred from homology"/>
<sequence>MAATKRKTKKPASLAAGRSKHLSTHKPGSSSSLSAKATASIIRRHHQLQKAHAQAVRAGEHARAAAIQRDIDAAGGIETYQVASITGQSSERGGDSSRVLVDWLEELQPALKKKGAAHKEKKEEEGKAEESRLRLLEVGALSTTNACSKRRYFAVERIDLHSQGAGITQQDFMQRPLPVSDSQRFDVLSLSLVLNYVPDAVGRGEMLRRTCAFLSPNTPAVGSERSERSEHSEQDEQSEQNKQNKQDEQSEHSADDQPPPFPALFLVLPAPCITNSRYLDRARLGAIMGSLGYVPLREKLTAKLVYQLWRYDGPAIGVKRKQQQFPKVEVHAGGKRNNFCVVLE</sequence>
<dbReference type="EC" id="2.1.1.-" evidence="4"/>
<feature type="compositionally biased region" description="Basic residues" evidence="5">
    <location>
        <begin position="1"/>
        <end position="10"/>
    </location>
</feature>
<comment type="function">
    <text evidence="4">S-adenosyl-L-methionine-dependent methyltransferase that specifically methylates the N(1) position of an adenine present in helix 65 in 25S rRNA.</text>
</comment>
<evidence type="ECO:0000256" key="3">
    <source>
        <dbReference type="ARBA" id="ARBA00022691"/>
    </source>
</evidence>
<keyword evidence="7" id="KW-1185">Reference proteome</keyword>
<dbReference type="OrthoDB" id="5954793at2759"/>
<reference evidence="6" key="1">
    <citation type="journal article" date="2020" name="Stud. Mycol.">
        <title>101 Dothideomycetes genomes: a test case for predicting lifestyles and emergence of pathogens.</title>
        <authorList>
            <person name="Haridas S."/>
            <person name="Albert R."/>
            <person name="Binder M."/>
            <person name="Bloem J."/>
            <person name="Labutti K."/>
            <person name="Salamov A."/>
            <person name="Andreopoulos B."/>
            <person name="Baker S."/>
            <person name="Barry K."/>
            <person name="Bills G."/>
            <person name="Bluhm B."/>
            <person name="Cannon C."/>
            <person name="Castanera R."/>
            <person name="Culley D."/>
            <person name="Daum C."/>
            <person name="Ezra D."/>
            <person name="Gonzalez J."/>
            <person name="Henrissat B."/>
            <person name="Kuo A."/>
            <person name="Liang C."/>
            <person name="Lipzen A."/>
            <person name="Lutzoni F."/>
            <person name="Magnuson J."/>
            <person name="Mondo S."/>
            <person name="Nolan M."/>
            <person name="Ohm R."/>
            <person name="Pangilinan J."/>
            <person name="Park H.-J."/>
            <person name="Ramirez L."/>
            <person name="Alfaro M."/>
            <person name="Sun H."/>
            <person name="Tritt A."/>
            <person name="Yoshinaga Y."/>
            <person name="Zwiers L.-H."/>
            <person name="Turgeon B."/>
            <person name="Goodwin S."/>
            <person name="Spatafora J."/>
            <person name="Crous P."/>
            <person name="Grigoriev I."/>
        </authorList>
    </citation>
    <scope>NUCLEOTIDE SEQUENCE</scope>
    <source>
        <strain evidence="6">CBS 121167</strain>
    </source>
</reference>
<evidence type="ECO:0000256" key="5">
    <source>
        <dbReference type="SAM" id="MobiDB-lite"/>
    </source>
</evidence>
<feature type="binding site" evidence="4">
    <location>
        <position position="139"/>
    </location>
    <ligand>
        <name>S-adenosyl-L-methionine</name>
        <dbReference type="ChEBI" id="CHEBI:59789"/>
    </ligand>
</feature>
<comment type="subcellular location">
    <subcellularLocation>
        <location evidence="4">Nucleus</location>
        <location evidence="4">Nucleolus</location>
    </subcellularLocation>
</comment>
<dbReference type="GO" id="GO:0005730">
    <property type="term" value="C:nucleolus"/>
    <property type="evidence" value="ECO:0007669"/>
    <property type="project" value="UniProtKB-SubCell"/>
</dbReference>
<keyword evidence="2 4" id="KW-0808">Transferase</keyword>
<keyword evidence="1 4" id="KW-0489">Methyltransferase</keyword>
<feature type="compositionally biased region" description="Low complexity" evidence="5">
    <location>
        <begin position="29"/>
        <end position="40"/>
    </location>
</feature>
<evidence type="ECO:0000313" key="6">
    <source>
        <dbReference type="EMBL" id="KAF2142711.1"/>
    </source>
</evidence>
<organism evidence="6 7">
    <name type="scientific">Aplosporella prunicola CBS 121167</name>
    <dbReference type="NCBI Taxonomy" id="1176127"/>
    <lineage>
        <taxon>Eukaryota</taxon>
        <taxon>Fungi</taxon>
        <taxon>Dikarya</taxon>
        <taxon>Ascomycota</taxon>
        <taxon>Pezizomycotina</taxon>
        <taxon>Dothideomycetes</taxon>
        <taxon>Dothideomycetes incertae sedis</taxon>
        <taxon>Botryosphaeriales</taxon>
        <taxon>Aplosporellaceae</taxon>
        <taxon>Aplosporella</taxon>
    </lineage>
</organism>
<evidence type="ECO:0000313" key="7">
    <source>
        <dbReference type="Proteomes" id="UP000799438"/>
    </source>
</evidence>
<dbReference type="InterPro" id="IPR021867">
    <property type="entry name" value="Bmt2/SAMTOR"/>
</dbReference>
<name>A0A6A6BJG4_9PEZI</name>
<dbReference type="PANTHER" id="PTHR21008">
    <property type="entry name" value="S-ADENOSYLMETHIONINE SENSOR UPSTREAM OF MTORC1-RELATED"/>
    <property type="match status" value="1"/>
</dbReference>
<comment type="similarity">
    <text evidence="4">Belongs to the BMT2 family.</text>
</comment>
<feature type="region of interest" description="Disordered" evidence="5">
    <location>
        <begin position="217"/>
        <end position="260"/>
    </location>
</feature>
<keyword evidence="3 4" id="KW-0949">S-adenosyl-L-methionine</keyword>
<dbReference type="Pfam" id="PF11968">
    <property type="entry name" value="Bmt2"/>
    <property type="match status" value="1"/>
</dbReference>
<evidence type="ECO:0000256" key="1">
    <source>
        <dbReference type="ARBA" id="ARBA00022603"/>
    </source>
</evidence>
<feature type="compositionally biased region" description="Basic and acidic residues" evidence="5">
    <location>
        <begin position="224"/>
        <end position="234"/>
    </location>
</feature>
<evidence type="ECO:0000256" key="4">
    <source>
        <dbReference type="HAMAP-Rule" id="MF_03044"/>
    </source>
</evidence>
<dbReference type="GeneID" id="54299499"/>
<dbReference type="RefSeq" id="XP_033398423.1">
    <property type="nucleotide sequence ID" value="XM_033542002.1"/>
</dbReference>
<feature type="region of interest" description="Disordered" evidence="5">
    <location>
        <begin position="1"/>
        <end position="46"/>
    </location>
</feature>
<evidence type="ECO:0000256" key="2">
    <source>
        <dbReference type="ARBA" id="ARBA00022679"/>
    </source>
</evidence>
<protein>
    <recommendedName>
        <fullName evidence="4">25S rRNA adenine-N(1) methyltransferase</fullName>
        <ecNumber evidence="4">2.1.1.-</ecNumber>
    </recommendedName>
</protein>
<feature type="compositionally biased region" description="Basic and acidic residues" evidence="5">
    <location>
        <begin position="242"/>
        <end position="255"/>
    </location>
</feature>
<dbReference type="PANTHER" id="PTHR21008:SF1">
    <property type="entry name" value="25S RRNA (ADENINE(2142)-N(1))-METHYLTRANSFERASE"/>
    <property type="match status" value="1"/>
</dbReference>
<gene>
    <name evidence="6" type="ORF">K452DRAFT_297261</name>
</gene>